<keyword evidence="1" id="KW-1133">Transmembrane helix</keyword>
<evidence type="ECO:0000313" key="3">
    <source>
        <dbReference type="EMBL" id="GII39951.1"/>
    </source>
</evidence>
<feature type="transmembrane region" description="Helical" evidence="1">
    <location>
        <begin position="43"/>
        <end position="65"/>
    </location>
</feature>
<keyword evidence="3" id="KW-0012">Acyltransferase</keyword>
<dbReference type="EMBL" id="BOOP01000022">
    <property type="protein sequence ID" value="GII39951.1"/>
    <property type="molecule type" value="Genomic_DNA"/>
</dbReference>
<feature type="transmembrane region" description="Helical" evidence="1">
    <location>
        <begin position="341"/>
        <end position="363"/>
    </location>
</feature>
<accession>A0A8J3XHG5</accession>
<feature type="transmembrane region" description="Helical" evidence="1">
    <location>
        <begin position="77"/>
        <end position="98"/>
    </location>
</feature>
<feature type="transmembrane region" description="Helical" evidence="1">
    <location>
        <begin position="179"/>
        <end position="207"/>
    </location>
</feature>
<dbReference type="RefSeq" id="WP_204075502.1">
    <property type="nucleotide sequence ID" value="NZ_BAABHI010000003.1"/>
</dbReference>
<feature type="domain" description="Acyltransferase 3" evidence="2">
    <location>
        <begin position="36"/>
        <end position="361"/>
    </location>
</feature>
<keyword evidence="1" id="KW-0472">Membrane</keyword>
<dbReference type="PANTHER" id="PTHR23028:SF53">
    <property type="entry name" value="ACYL_TRANSF_3 DOMAIN-CONTAINING PROTEIN"/>
    <property type="match status" value="1"/>
</dbReference>
<sequence>MLKEDGMLRVRQGLETPASPDTPPVVGGSAKGLRLVELDALRFVAAFAVVSFHFMAASHALWGVWPAADVFPAVGRVTTLGILGVELFFLISGFVILMSVWGRTIGEFAISRVSRLYPTYWYAIIVIFVLYRFSGVDVFDPHLTTGKYLVNLTLLQEAFGVGHASGVIWSLWAELRFYALVAVFSLFGITARRCLVFMSVWIVLAVVAEITKFGVLTFVFMPRQAPYFIAGMAFYLIYRFRSVAAWAVVAVAYGMSIYVALLRIQDRVDALTLKYFPAPPAAVVIAVTLIFTLMAAVALGWLRWLRWRPLVTIGALTYPLYLLHQSVSAVLIPTYRREMNHWLLVAITIAVSIAIAYLVYRLVDKPGQKWLRARLSGIFLSRARKNAPQLS</sequence>
<keyword evidence="1" id="KW-0812">Transmembrane</keyword>
<proteinExistence type="predicted"/>
<feature type="transmembrane region" description="Helical" evidence="1">
    <location>
        <begin position="243"/>
        <end position="261"/>
    </location>
</feature>
<evidence type="ECO:0000256" key="1">
    <source>
        <dbReference type="SAM" id="Phobius"/>
    </source>
</evidence>
<feature type="transmembrane region" description="Helical" evidence="1">
    <location>
        <begin position="316"/>
        <end position="335"/>
    </location>
</feature>
<feature type="transmembrane region" description="Helical" evidence="1">
    <location>
        <begin position="213"/>
        <end position="236"/>
    </location>
</feature>
<comment type="caution">
    <text evidence="3">The sequence shown here is derived from an EMBL/GenBank/DDBJ whole genome shotgun (WGS) entry which is preliminary data.</text>
</comment>
<evidence type="ECO:0000259" key="2">
    <source>
        <dbReference type="Pfam" id="PF01757"/>
    </source>
</evidence>
<dbReference type="PANTHER" id="PTHR23028">
    <property type="entry name" value="ACETYLTRANSFERASE"/>
    <property type="match status" value="1"/>
</dbReference>
<dbReference type="Pfam" id="PF01757">
    <property type="entry name" value="Acyl_transf_3"/>
    <property type="match status" value="1"/>
</dbReference>
<evidence type="ECO:0000313" key="4">
    <source>
        <dbReference type="Proteomes" id="UP000622547"/>
    </source>
</evidence>
<feature type="transmembrane region" description="Helical" evidence="1">
    <location>
        <begin position="281"/>
        <end position="304"/>
    </location>
</feature>
<dbReference type="GO" id="GO:0016020">
    <property type="term" value="C:membrane"/>
    <property type="evidence" value="ECO:0007669"/>
    <property type="project" value="TreeGrafter"/>
</dbReference>
<dbReference type="InterPro" id="IPR050879">
    <property type="entry name" value="Acyltransferase_3"/>
</dbReference>
<dbReference type="Proteomes" id="UP000622547">
    <property type="component" value="Unassembled WGS sequence"/>
</dbReference>
<dbReference type="AlphaFoldDB" id="A0A8J3XHG5"/>
<organism evidence="3 4">
    <name type="scientific">Planotetraspora phitsanulokensis</name>
    <dbReference type="NCBI Taxonomy" id="575192"/>
    <lineage>
        <taxon>Bacteria</taxon>
        <taxon>Bacillati</taxon>
        <taxon>Actinomycetota</taxon>
        <taxon>Actinomycetes</taxon>
        <taxon>Streptosporangiales</taxon>
        <taxon>Streptosporangiaceae</taxon>
        <taxon>Planotetraspora</taxon>
    </lineage>
</organism>
<feature type="transmembrane region" description="Helical" evidence="1">
    <location>
        <begin position="119"/>
        <end position="136"/>
    </location>
</feature>
<keyword evidence="3" id="KW-0808">Transferase</keyword>
<dbReference type="InterPro" id="IPR002656">
    <property type="entry name" value="Acyl_transf_3_dom"/>
</dbReference>
<gene>
    <name evidence="3" type="ORF">Pph01_49540</name>
</gene>
<protein>
    <submittedName>
        <fullName evidence="3">Acyltransferase</fullName>
    </submittedName>
</protein>
<reference evidence="3 4" key="1">
    <citation type="submission" date="2021-01" db="EMBL/GenBank/DDBJ databases">
        <title>Whole genome shotgun sequence of Planotetraspora phitsanulokensis NBRC 104273.</title>
        <authorList>
            <person name="Komaki H."/>
            <person name="Tamura T."/>
        </authorList>
    </citation>
    <scope>NUCLEOTIDE SEQUENCE [LARGE SCALE GENOMIC DNA]</scope>
    <source>
        <strain evidence="3 4">NBRC 104273</strain>
    </source>
</reference>
<keyword evidence="4" id="KW-1185">Reference proteome</keyword>
<dbReference type="GO" id="GO:0016747">
    <property type="term" value="F:acyltransferase activity, transferring groups other than amino-acyl groups"/>
    <property type="evidence" value="ECO:0007669"/>
    <property type="project" value="InterPro"/>
</dbReference>
<name>A0A8J3XHG5_9ACTN</name>
<dbReference type="GO" id="GO:0009103">
    <property type="term" value="P:lipopolysaccharide biosynthetic process"/>
    <property type="evidence" value="ECO:0007669"/>
    <property type="project" value="TreeGrafter"/>
</dbReference>